<dbReference type="SUPFAM" id="SSF53756">
    <property type="entry name" value="UDP-Glycosyltransferase/glycogen phosphorylase"/>
    <property type="match status" value="1"/>
</dbReference>
<evidence type="ECO:0000313" key="6">
    <source>
        <dbReference type="Proteomes" id="UP001310387"/>
    </source>
</evidence>
<protein>
    <submittedName>
        <fullName evidence="5">Glycosyltransferase family 4 protein</fullName>
        <ecNumber evidence="5">2.4.-.-</ecNumber>
    </submittedName>
</protein>
<evidence type="ECO:0000256" key="2">
    <source>
        <dbReference type="ARBA" id="ARBA00022679"/>
    </source>
</evidence>
<keyword evidence="6" id="KW-1185">Reference proteome</keyword>
<dbReference type="Pfam" id="PF13439">
    <property type="entry name" value="Glyco_transf_4"/>
    <property type="match status" value="1"/>
</dbReference>
<evidence type="ECO:0000256" key="1">
    <source>
        <dbReference type="ARBA" id="ARBA00022676"/>
    </source>
</evidence>
<dbReference type="Gene3D" id="3.40.50.2000">
    <property type="entry name" value="Glycogen Phosphorylase B"/>
    <property type="match status" value="2"/>
</dbReference>
<dbReference type="GO" id="GO:0016757">
    <property type="term" value="F:glycosyltransferase activity"/>
    <property type="evidence" value="ECO:0007669"/>
    <property type="project" value="UniProtKB-KW"/>
</dbReference>
<dbReference type="Pfam" id="PF00534">
    <property type="entry name" value="Glycos_transf_1"/>
    <property type="match status" value="1"/>
</dbReference>
<feature type="domain" description="Glycosyltransferase subfamily 4-like N-terminal" evidence="4">
    <location>
        <begin position="14"/>
        <end position="155"/>
    </location>
</feature>
<keyword evidence="2 5" id="KW-0808">Transferase</keyword>
<dbReference type="PANTHER" id="PTHR12526">
    <property type="entry name" value="GLYCOSYLTRANSFERASE"/>
    <property type="match status" value="1"/>
</dbReference>
<sequence length="346" mass="36236">MRILHAVRSDGFAGVERHVARLARAQSALGHQVTMVGGDARPVRRTLDGAPVRHVPAATTPDVVRALLRHGPGADVVHVHMTAAEIAATVAGTLRPDVGPVVTTRHFARRRGSGRLGPLVGAVARHRVTAQIAVSRFVAEAVDGDCVVVHPGVDPVPTTPAPAASRTPTVLVAQRLEPEKRTDRALEAFAVSGLARDGWTLEVAGDGSERPALEKRASELGIVEDVRFLGVRDDVEQLMTTAALLLAPCPVEGLGLSVLEAMAAGLPVVAADAGGHRELLRGLDPDVLCPPDDAAAAGRALGALAASPARRDATAAEARDRQRRLFSPDVQAETTVRTYRDVRGAS</sequence>
<comment type="caution">
    <text evidence="5">The sequence shown here is derived from an EMBL/GenBank/DDBJ whole genome shotgun (WGS) entry which is preliminary data.</text>
</comment>
<accession>A0ABU7Z4S6</accession>
<proteinExistence type="predicted"/>
<reference evidence="5" key="1">
    <citation type="journal article" date="2024" name="Antonie Van Leeuwenhoek">
        <title>Isoptericola haloaureus sp. nov., a dimorphic actinobacterium isolated from mangrove sediments of southeast India, implicating biosaline agricultural significance through nitrogen fixation and salt tolerance genes.</title>
        <authorList>
            <person name="Prathaban M."/>
            <person name="Prathiviraj R."/>
            <person name="Ravichandran M."/>
            <person name="Natarajan S.D."/>
            <person name="Sobanaa M."/>
            <person name="Hari Krishna Kumar S."/>
            <person name="Chandrasekar V."/>
            <person name="Selvin J."/>
        </authorList>
    </citation>
    <scope>NUCLEOTIDE SEQUENCE</scope>
    <source>
        <strain evidence="5">MP1014</strain>
    </source>
</reference>
<reference evidence="5" key="2">
    <citation type="submission" date="2024-02" db="EMBL/GenBank/DDBJ databases">
        <authorList>
            <person name="Prathaban M."/>
            <person name="Mythili R."/>
            <person name="Sharmila Devi N."/>
            <person name="Sobanaa M."/>
            <person name="Prathiviraj R."/>
            <person name="Selvin J."/>
        </authorList>
    </citation>
    <scope>NUCLEOTIDE SEQUENCE</scope>
    <source>
        <strain evidence="5">MP1014</strain>
    </source>
</reference>
<feature type="domain" description="Glycosyl transferase family 1" evidence="3">
    <location>
        <begin position="165"/>
        <end position="320"/>
    </location>
</feature>
<organism evidence="5 6">
    <name type="scientific">Isoptericola haloaureus</name>
    <dbReference type="NCBI Taxonomy" id="1542902"/>
    <lineage>
        <taxon>Bacteria</taxon>
        <taxon>Bacillati</taxon>
        <taxon>Actinomycetota</taxon>
        <taxon>Actinomycetes</taxon>
        <taxon>Micrococcales</taxon>
        <taxon>Promicromonosporaceae</taxon>
        <taxon>Isoptericola</taxon>
    </lineage>
</organism>
<dbReference type="InterPro" id="IPR028098">
    <property type="entry name" value="Glyco_trans_4-like_N"/>
</dbReference>
<name>A0ABU7Z4S6_9MICO</name>
<dbReference type="EC" id="2.4.-.-" evidence="5"/>
<evidence type="ECO:0000259" key="4">
    <source>
        <dbReference type="Pfam" id="PF13439"/>
    </source>
</evidence>
<gene>
    <name evidence="5" type="ORF">V5O49_04680</name>
</gene>
<dbReference type="EMBL" id="JBAGLP010000110">
    <property type="protein sequence ID" value="MEG3614414.1"/>
    <property type="molecule type" value="Genomic_DNA"/>
</dbReference>
<dbReference type="PANTHER" id="PTHR12526:SF510">
    <property type="entry name" value="D-INOSITOL 3-PHOSPHATE GLYCOSYLTRANSFERASE"/>
    <property type="match status" value="1"/>
</dbReference>
<evidence type="ECO:0000313" key="5">
    <source>
        <dbReference type="EMBL" id="MEG3614414.1"/>
    </source>
</evidence>
<dbReference type="CDD" id="cd03801">
    <property type="entry name" value="GT4_PimA-like"/>
    <property type="match status" value="1"/>
</dbReference>
<dbReference type="InterPro" id="IPR001296">
    <property type="entry name" value="Glyco_trans_1"/>
</dbReference>
<dbReference type="RefSeq" id="WP_332901212.1">
    <property type="nucleotide sequence ID" value="NZ_JBAGLP010000110.1"/>
</dbReference>
<dbReference type="Proteomes" id="UP001310387">
    <property type="component" value="Unassembled WGS sequence"/>
</dbReference>
<keyword evidence="1 5" id="KW-0328">Glycosyltransferase</keyword>
<evidence type="ECO:0000259" key="3">
    <source>
        <dbReference type="Pfam" id="PF00534"/>
    </source>
</evidence>